<dbReference type="InterPro" id="IPR036026">
    <property type="entry name" value="Seven-hairpin_glycosidases"/>
</dbReference>
<accession>A0A6G0XFY9</accession>
<dbReference type="GO" id="GO:0005783">
    <property type="term" value="C:endoplasmic reticulum"/>
    <property type="evidence" value="ECO:0007669"/>
    <property type="project" value="TreeGrafter"/>
</dbReference>
<evidence type="ECO:0000313" key="15">
    <source>
        <dbReference type="EMBL" id="KAF0739015.1"/>
    </source>
</evidence>
<keyword evidence="16" id="KW-1185">Reference proteome</keyword>
<keyword evidence="6 11" id="KW-0106">Calcium</keyword>
<dbReference type="GO" id="GO:0005975">
    <property type="term" value="P:carbohydrate metabolic process"/>
    <property type="evidence" value="ECO:0007669"/>
    <property type="project" value="InterPro"/>
</dbReference>
<dbReference type="SUPFAM" id="SSF48225">
    <property type="entry name" value="Seven-hairpin glycosidases"/>
    <property type="match status" value="1"/>
</dbReference>
<name>A0A6G0XFY9_9STRA</name>
<feature type="active site" evidence="10">
    <location>
        <position position="286"/>
    </location>
</feature>
<evidence type="ECO:0000256" key="9">
    <source>
        <dbReference type="ARBA" id="ARBA00048605"/>
    </source>
</evidence>
<dbReference type="EC" id="3.2.1.-" evidence="13"/>
<evidence type="ECO:0000256" key="3">
    <source>
        <dbReference type="ARBA" id="ARBA00007658"/>
    </source>
</evidence>
<reference evidence="15 16" key="1">
    <citation type="submission" date="2019-07" db="EMBL/GenBank/DDBJ databases">
        <title>Genomics analysis of Aphanomyces spp. identifies a new class of oomycete effector associated with host adaptation.</title>
        <authorList>
            <person name="Gaulin E."/>
        </authorList>
    </citation>
    <scope>NUCLEOTIDE SEQUENCE [LARGE SCALE GENOMIC DNA]</scope>
    <source>
        <strain evidence="15 16">ATCC 201684</strain>
    </source>
</reference>
<dbReference type="VEuPathDB" id="FungiDB:AeMF1_006187"/>
<evidence type="ECO:0000256" key="7">
    <source>
        <dbReference type="ARBA" id="ARBA00023157"/>
    </source>
</evidence>
<feature type="transmembrane region" description="Helical" evidence="14">
    <location>
        <begin position="6"/>
        <end position="25"/>
    </location>
</feature>
<dbReference type="GO" id="GO:0016020">
    <property type="term" value="C:membrane"/>
    <property type="evidence" value="ECO:0007669"/>
    <property type="project" value="InterPro"/>
</dbReference>
<evidence type="ECO:0000256" key="6">
    <source>
        <dbReference type="ARBA" id="ARBA00022837"/>
    </source>
</evidence>
<evidence type="ECO:0000256" key="11">
    <source>
        <dbReference type="PIRSR" id="PIRSR601382-2"/>
    </source>
</evidence>
<gene>
    <name evidence="15" type="ORF">Ae201684_005203</name>
</gene>
<dbReference type="AlphaFoldDB" id="A0A6G0XFY9"/>
<dbReference type="InterPro" id="IPR001382">
    <property type="entry name" value="Glyco_hydro_47"/>
</dbReference>
<dbReference type="InterPro" id="IPR050749">
    <property type="entry name" value="Glycosyl_Hydrolase_47"/>
</dbReference>
<comment type="similarity">
    <text evidence="3 13">Belongs to the glycosyl hydrolase 47 family.</text>
</comment>
<keyword evidence="5 13" id="KW-0378">Hydrolase</keyword>
<dbReference type="EMBL" id="VJMJ01000067">
    <property type="protein sequence ID" value="KAF0739015.1"/>
    <property type="molecule type" value="Genomic_DNA"/>
</dbReference>
<dbReference type="Gene3D" id="1.50.10.10">
    <property type="match status" value="1"/>
</dbReference>
<keyword evidence="14" id="KW-1133">Transmembrane helix</keyword>
<evidence type="ECO:0000313" key="16">
    <source>
        <dbReference type="Proteomes" id="UP000481153"/>
    </source>
</evidence>
<evidence type="ECO:0000256" key="13">
    <source>
        <dbReference type="RuleBase" id="RU361193"/>
    </source>
</evidence>
<evidence type="ECO:0000256" key="12">
    <source>
        <dbReference type="PIRSR" id="PIRSR601382-3"/>
    </source>
</evidence>
<dbReference type="Proteomes" id="UP000481153">
    <property type="component" value="Unassembled WGS sequence"/>
</dbReference>
<feature type="binding site" evidence="11">
    <location>
        <position position="512"/>
    </location>
    <ligand>
        <name>Ca(2+)</name>
        <dbReference type="ChEBI" id="CHEBI:29108"/>
    </ligand>
</feature>
<proteinExistence type="inferred from homology"/>
<keyword evidence="4 11" id="KW-0479">Metal-binding</keyword>
<keyword evidence="13" id="KW-0326">Glycosidase</keyword>
<comment type="cofactor">
    <cofactor evidence="1 11">
        <name>Ca(2+)</name>
        <dbReference type="ChEBI" id="CHEBI:29108"/>
    </cofactor>
</comment>
<sequence length="527" mass="59460">MARSRYVWILAIGATCCFLNVLYLASKNGMLENLIPKNPLLRRIGFNKATSRAFNGTLNAMPMMPSLKNDTAMQQRVVEAMSWAWKAYRTHAFGYDSLNVEKMIKDGLAGHDMAITLVDAMDTLHVMGLYGDFNEAADWAEANLSARFPWPRQVSIFETTIRNLGGLLSSYSLSGRPGLLAVADDLGARLVRGLNKTALPFSLVNLIDGSTSDISFVAEFTTIQLEFKYLAKVTGKWEYYTAVEKLMDKVAAIVERDYPDGILPVIVDSNNGRINRGVIKLGAGGDSYYEYLLKQWLLSGKTETKYRDMYLVAVEGIMTKLVGRTKKSNWLFLGEYDPSSNHLWPKMDHLVCFIPGMLALGYANGMPESHFELAQELVHTCFQMYNQMGSKLSPEIAYFNVDDENAPDIQVHAADAFNILRPETVESLMIMYRVTGNETYREWGRLIFDAFERNARVAKGGYASVGNVDAARATQFFRPTMDSFFLAETLKYFFLLYSDEDTIPLYKYVFNTEAHPLPIQREGFKPQ</sequence>
<dbReference type="Pfam" id="PF01532">
    <property type="entry name" value="Glyco_hydro_47"/>
    <property type="match status" value="1"/>
</dbReference>
<dbReference type="PRINTS" id="PR00747">
    <property type="entry name" value="GLYHDRLASE47"/>
</dbReference>
<evidence type="ECO:0000256" key="1">
    <source>
        <dbReference type="ARBA" id="ARBA00001913"/>
    </source>
</evidence>
<feature type="active site" description="Proton donor" evidence="10">
    <location>
        <position position="395"/>
    </location>
</feature>
<feature type="disulfide bond" evidence="12">
    <location>
        <begin position="352"/>
        <end position="381"/>
    </location>
</feature>
<evidence type="ECO:0000256" key="5">
    <source>
        <dbReference type="ARBA" id="ARBA00022801"/>
    </source>
</evidence>
<keyword evidence="7 12" id="KW-1015">Disulfide bond</keyword>
<comment type="catalytic activity">
    <reaction evidence="9">
        <text>N(4)-(alpha-D-Man-(1-&gt;2)-alpha-D-Man-(1-&gt;2)-alpha-D-Man-(1-&gt;3)-[alpha-D-Man-(1-&gt;2)-alpha-D-Man-(1-&gt;3)-[alpha-D-Man-(1-&gt;2)-alpha-D-Man-(1-&gt;6)]-alpha-D-Man-(1-&gt;6)]-beta-D-Man-(1-&gt;4)-beta-D-GlcNAc-(1-&gt;4)-beta-D-GlcNAc)-L-asparaginyl-[protein] (N-glucan mannose isomer 9A1,2,3B1,2,3) + 4 H2O = N(4)-(alpha-D-Man-(1-&gt;3)-[alpha-D-Man-(1-&gt;3)-[alpha-D-Man-(1-&gt;6)]-alpha-D-Man-(1-&gt;6)]-beta-D-Man-(1-&gt;4)-beta-D-GlcNAc-(1-&gt;4)-beta-D-GlcNAc)-L-asparaginyl-[protein] (N-glucan mannose isomer 5A1,2) + 4 beta-D-mannose</text>
        <dbReference type="Rhea" id="RHEA:56008"/>
        <dbReference type="Rhea" id="RHEA-COMP:14356"/>
        <dbReference type="Rhea" id="RHEA-COMP:14367"/>
        <dbReference type="ChEBI" id="CHEBI:15377"/>
        <dbReference type="ChEBI" id="CHEBI:28563"/>
        <dbReference type="ChEBI" id="CHEBI:59087"/>
        <dbReference type="ChEBI" id="CHEBI:139493"/>
        <dbReference type="EC" id="3.2.1.113"/>
    </reaction>
</comment>
<evidence type="ECO:0000256" key="8">
    <source>
        <dbReference type="ARBA" id="ARBA00047669"/>
    </source>
</evidence>
<keyword evidence="14" id="KW-0812">Transmembrane</keyword>
<comment type="caution">
    <text evidence="15">The sequence shown here is derived from an EMBL/GenBank/DDBJ whole genome shotgun (WGS) entry which is preliminary data.</text>
</comment>
<protein>
    <recommendedName>
        <fullName evidence="13">alpha-1,2-Mannosidase</fullName>
        <ecNumber evidence="13">3.2.1.-</ecNumber>
    </recommendedName>
</protein>
<dbReference type="GO" id="GO:0005509">
    <property type="term" value="F:calcium ion binding"/>
    <property type="evidence" value="ECO:0007669"/>
    <property type="project" value="InterPro"/>
</dbReference>
<comment type="pathway">
    <text evidence="2">Protein modification; protein glycosylation.</text>
</comment>
<dbReference type="PANTHER" id="PTHR11742:SF55">
    <property type="entry name" value="ENDOPLASMIC RETICULUM MANNOSYL-OLIGOSACCHARIDE 1,2-ALPHA-MANNOSIDASE"/>
    <property type="match status" value="1"/>
</dbReference>
<feature type="active site" description="Proton donor" evidence="10">
    <location>
        <position position="158"/>
    </location>
</feature>
<evidence type="ECO:0000256" key="10">
    <source>
        <dbReference type="PIRSR" id="PIRSR601382-1"/>
    </source>
</evidence>
<organism evidence="15 16">
    <name type="scientific">Aphanomyces euteiches</name>
    <dbReference type="NCBI Taxonomy" id="100861"/>
    <lineage>
        <taxon>Eukaryota</taxon>
        <taxon>Sar</taxon>
        <taxon>Stramenopiles</taxon>
        <taxon>Oomycota</taxon>
        <taxon>Saprolegniomycetes</taxon>
        <taxon>Saprolegniales</taxon>
        <taxon>Verrucalvaceae</taxon>
        <taxon>Aphanomyces</taxon>
    </lineage>
</organism>
<dbReference type="GO" id="GO:0004571">
    <property type="term" value="F:mannosyl-oligosaccharide 1,2-alpha-mannosidase activity"/>
    <property type="evidence" value="ECO:0007669"/>
    <property type="project" value="UniProtKB-EC"/>
</dbReference>
<evidence type="ECO:0000256" key="2">
    <source>
        <dbReference type="ARBA" id="ARBA00004922"/>
    </source>
</evidence>
<feature type="active site" evidence="10">
    <location>
        <position position="423"/>
    </location>
</feature>
<evidence type="ECO:0000256" key="14">
    <source>
        <dbReference type="SAM" id="Phobius"/>
    </source>
</evidence>
<dbReference type="InterPro" id="IPR012341">
    <property type="entry name" value="6hp_glycosidase-like_sf"/>
</dbReference>
<comment type="catalytic activity">
    <reaction evidence="8">
        <text>N(4)-(alpha-D-Man-(1-&gt;2)-alpha-D-Man-(1-&gt;2)-alpha-D-Man-(1-&gt;3)-[alpha-D-Man-(1-&gt;3)-[alpha-D-Man-(1-&gt;2)-alpha-D-Man-(1-&gt;6)]-alpha-D-Man-(1-&gt;6)]-beta-D-Man-(1-&gt;4)-beta-D-GlcNAc-(1-&gt;4)-beta-D-GlcNAc)-L-asparaginyl-[protein] (N-glucan mannose isomer 8A1,2,3B1,3) + 3 H2O = N(4)-(alpha-D-Man-(1-&gt;3)-[alpha-D-Man-(1-&gt;3)-[alpha-D-Man-(1-&gt;6)]-alpha-D-Man-(1-&gt;6)]-beta-D-Man-(1-&gt;4)-beta-D-GlcNAc-(1-&gt;4)-beta-D-GlcNAc)-L-asparaginyl-[protein] (N-glucan mannose isomer 5A1,2) + 3 beta-D-mannose</text>
        <dbReference type="Rhea" id="RHEA:56028"/>
        <dbReference type="Rhea" id="RHEA-COMP:14358"/>
        <dbReference type="Rhea" id="RHEA-COMP:14367"/>
        <dbReference type="ChEBI" id="CHEBI:15377"/>
        <dbReference type="ChEBI" id="CHEBI:28563"/>
        <dbReference type="ChEBI" id="CHEBI:59087"/>
        <dbReference type="ChEBI" id="CHEBI:60628"/>
        <dbReference type="EC" id="3.2.1.113"/>
    </reaction>
</comment>
<evidence type="ECO:0000256" key="4">
    <source>
        <dbReference type="ARBA" id="ARBA00022723"/>
    </source>
</evidence>
<keyword evidence="14" id="KW-0472">Membrane</keyword>
<dbReference type="PANTHER" id="PTHR11742">
    <property type="entry name" value="MANNOSYL-OLIGOSACCHARIDE ALPHA-1,2-MANNOSIDASE-RELATED"/>
    <property type="match status" value="1"/>
</dbReference>